<dbReference type="GO" id="GO:0005886">
    <property type="term" value="C:plasma membrane"/>
    <property type="evidence" value="ECO:0007669"/>
    <property type="project" value="UniProtKB-SubCell"/>
</dbReference>
<comment type="caution">
    <text evidence="8">The sequence shown here is derived from an EMBL/GenBank/DDBJ whole genome shotgun (WGS) entry which is preliminary data.</text>
</comment>
<feature type="transmembrane region" description="Helical" evidence="6">
    <location>
        <begin position="285"/>
        <end position="308"/>
    </location>
</feature>
<keyword evidence="2 6" id="KW-0813">Transport</keyword>
<keyword evidence="3 6" id="KW-0812">Transmembrane</keyword>
<keyword evidence="5 6" id="KW-0472">Membrane</keyword>
<evidence type="ECO:0000313" key="8">
    <source>
        <dbReference type="EMBL" id="OTW46111.1"/>
    </source>
</evidence>
<feature type="transmembrane region" description="Helical" evidence="6">
    <location>
        <begin position="225"/>
        <end position="250"/>
    </location>
</feature>
<evidence type="ECO:0000256" key="3">
    <source>
        <dbReference type="ARBA" id="ARBA00022692"/>
    </source>
</evidence>
<evidence type="ECO:0000256" key="5">
    <source>
        <dbReference type="ARBA" id="ARBA00023136"/>
    </source>
</evidence>
<feature type="transmembrane region" description="Helical" evidence="6">
    <location>
        <begin position="166"/>
        <end position="186"/>
    </location>
</feature>
<feature type="transmembrane region" description="Helical" evidence="6">
    <location>
        <begin position="92"/>
        <end position="120"/>
    </location>
</feature>
<dbReference type="InterPro" id="IPR000515">
    <property type="entry name" value="MetI-like"/>
</dbReference>
<evidence type="ECO:0000256" key="6">
    <source>
        <dbReference type="RuleBase" id="RU363032"/>
    </source>
</evidence>
<dbReference type="Pfam" id="PF00528">
    <property type="entry name" value="BPD_transp_1"/>
    <property type="match status" value="1"/>
</dbReference>
<accession>A0A242W3U9</accession>
<organism evidence="8 9">
    <name type="scientific">Bacillus thuringiensis serovar mexicanensis</name>
    <dbReference type="NCBI Taxonomy" id="180868"/>
    <lineage>
        <taxon>Bacteria</taxon>
        <taxon>Bacillati</taxon>
        <taxon>Bacillota</taxon>
        <taxon>Bacilli</taxon>
        <taxon>Bacillales</taxon>
        <taxon>Bacillaceae</taxon>
        <taxon>Bacillus</taxon>
        <taxon>Bacillus cereus group</taxon>
    </lineage>
</organism>
<comment type="similarity">
    <text evidence="6">Belongs to the binding-protein-dependent transport system permease family.</text>
</comment>
<reference evidence="8 9" key="1">
    <citation type="submission" date="2016-10" db="EMBL/GenBank/DDBJ databases">
        <title>Comparative genomics of Bacillus thuringiensis reveals a path to pathogens against multiple invertebrate hosts.</title>
        <authorList>
            <person name="Zheng J."/>
            <person name="Gao Q."/>
            <person name="Liu H."/>
            <person name="Peng D."/>
            <person name="Ruan L."/>
            <person name="Sun M."/>
        </authorList>
    </citation>
    <scope>NUCLEOTIDE SEQUENCE [LARGE SCALE GENOMIC DNA]</scope>
    <source>
        <strain evidence="8">BGSC 4AC1</strain>
    </source>
</reference>
<evidence type="ECO:0000256" key="1">
    <source>
        <dbReference type="ARBA" id="ARBA00004141"/>
    </source>
</evidence>
<proteinExistence type="inferred from homology"/>
<dbReference type="PANTHER" id="PTHR43839:SF3">
    <property type="entry name" value="OLIGOPEPTIDE ABC TRANSPORTER, PERMEASE PROTEIN"/>
    <property type="match status" value="1"/>
</dbReference>
<dbReference type="PANTHER" id="PTHR43839">
    <property type="entry name" value="OPPC IN A BINDING PROTEIN-DEPENDENT TRANSPORT SYSTEM"/>
    <property type="match status" value="1"/>
</dbReference>
<dbReference type="GO" id="GO:0055085">
    <property type="term" value="P:transmembrane transport"/>
    <property type="evidence" value="ECO:0007669"/>
    <property type="project" value="InterPro"/>
</dbReference>
<evidence type="ECO:0000256" key="2">
    <source>
        <dbReference type="ARBA" id="ARBA00022448"/>
    </source>
</evidence>
<sequence length="349" mass="39947">MAKTIERSSFMKSIWKSKRFLIGFTYLFILVSASFIYSWFFKDTIPKAPQLLYNDNNELLGKAPFPPSLIPPFGSDRFGESVFLQIIEGAKFTILLAVVISFFRILFGTCIGILLSLYASKFKRFFQACSEVFYYIPTLFIAFILITPVNIVIVSNADRLDPNISFAFYQVLVLIFVALPTLSLYISSEVDEFMKQDYILSSQLLGASRFHIIKKHLRVLLLDRLFVLFMEHIVQALILVIHLALLDIIIGGIQMRELYDGALKPVSLSNDWAGLIGLNRYEMNLSWWIIFYSLASFFITILFIKLMTIGIQDALKARDSQTVAIQSVPDQKKFVKHKDSFSFANKVNL</sequence>
<dbReference type="EMBL" id="NFCF01000091">
    <property type="protein sequence ID" value="OTW46111.1"/>
    <property type="molecule type" value="Genomic_DNA"/>
</dbReference>
<protein>
    <submittedName>
        <fullName evidence="8">Peptide ABC transporter permease</fullName>
    </submittedName>
</protein>
<dbReference type="Gene3D" id="1.10.3720.10">
    <property type="entry name" value="MetI-like"/>
    <property type="match status" value="1"/>
</dbReference>
<gene>
    <name evidence="8" type="ORF">BK699_23085</name>
</gene>
<evidence type="ECO:0000259" key="7">
    <source>
        <dbReference type="PROSITE" id="PS50928"/>
    </source>
</evidence>
<dbReference type="PROSITE" id="PS50928">
    <property type="entry name" value="ABC_TM1"/>
    <property type="match status" value="1"/>
</dbReference>
<dbReference type="CDD" id="cd06261">
    <property type="entry name" value="TM_PBP2"/>
    <property type="match status" value="1"/>
</dbReference>
<keyword evidence="4 6" id="KW-1133">Transmembrane helix</keyword>
<dbReference type="Proteomes" id="UP000195152">
    <property type="component" value="Unassembled WGS sequence"/>
</dbReference>
<comment type="subcellular location">
    <subcellularLocation>
        <location evidence="6">Cell membrane</location>
        <topology evidence="6">Multi-pass membrane protein</topology>
    </subcellularLocation>
    <subcellularLocation>
        <location evidence="1">Membrane</location>
        <topology evidence="1">Multi-pass membrane protein</topology>
    </subcellularLocation>
</comment>
<feature type="transmembrane region" description="Helical" evidence="6">
    <location>
        <begin position="132"/>
        <end position="154"/>
    </location>
</feature>
<dbReference type="InterPro" id="IPR035906">
    <property type="entry name" value="MetI-like_sf"/>
</dbReference>
<evidence type="ECO:0000313" key="9">
    <source>
        <dbReference type="Proteomes" id="UP000195152"/>
    </source>
</evidence>
<dbReference type="AlphaFoldDB" id="A0A242W3U9"/>
<feature type="domain" description="ABC transmembrane type-1" evidence="7">
    <location>
        <begin position="90"/>
        <end position="308"/>
    </location>
</feature>
<dbReference type="SUPFAM" id="SSF161098">
    <property type="entry name" value="MetI-like"/>
    <property type="match status" value="1"/>
</dbReference>
<name>A0A242W3U9_BACTU</name>
<feature type="transmembrane region" description="Helical" evidence="6">
    <location>
        <begin position="20"/>
        <end position="40"/>
    </location>
</feature>
<evidence type="ECO:0000256" key="4">
    <source>
        <dbReference type="ARBA" id="ARBA00022989"/>
    </source>
</evidence>